<proteinExistence type="predicted"/>
<accession>A0A9P6L7Y9</accession>
<feature type="non-terminal residue" evidence="1">
    <location>
        <position position="196"/>
    </location>
</feature>
<evidence type="ECO:0000313" key="1">
    <source>
        <dbReference type="EMBL" id="KAF9786516.1"/>
    </source>
</evidence>
<sequence>HDVKWILRAIGDVELDRRFALLQLRSGYRHFPSGISLLKQVTGCEHRDIQRSLGTSPHLLTSGYILGLIADCVRPKFVICVRALFDLQYLSQLHNLNIDILNDITRALEIFHQFKQIILDLSLHVGKSGAAMTHFQIPKLELLQSIVSCIKWLGALPQLSADVTERLHIDLIKAPRENTNNHDYYPQICRHLNHNE</sequence>
<reference evidence="1" key="2">
    <citation type="submission" date="2020-11" db="EMBL/GenBank/DDBJ databases">
        <authorList>
            <consortium name="DOE Joint Genome Institute"/>
            <person name="Kuo A."/>
            <person name="Miyauchi S."/>
            <person name="Kiss E."/>
            <person name="Drula E."/>
            <person name="Kohler A."/>
            <person name="Sanchez-Garcia M."/>
            <person name="Andreopoulos B."/>
            <person name="Barry K.W."/>
            <person name="Bonito G."/>
            <person name="Buee M."/>
            <person name="Carver A."/>
            <person name="Chen C."/>
            <person name="Cichocki N."/>
            <person name="Clum A."/>
            <person name="Culley D."/>
            <person name="Crous P.W."/>
            <person name="Fauchery L."/>
            <person name="Girlanda M."/>
            <person name="Hayes R."/>
            <person name="Keri Z."/>
            <person name="Labutti K."/>
            <person name="Lipzen A."/>
            <person name="Lombard V."/>
            <person name="Magnuson J."/>
            <person name="Maillard F."/>
            <person name="Morin E."/>
            <person name="Murat C."/>
            <person name="Nolan M."/>
            <person name="Ohm R."/>
            <person name="Pangilinan J."/>
            <person name="Pereira M."/>
            <person name="Perotto S."/>
            <person name="Peter M."/>
            <person name="Riley R."/>
            <person name="Sitrit Y."/>
            <person name="Stielow B."/>
            <person name="Szollosi G."/>
            <person name="Zifcakova L."/>
            <person name="Stursova M."/>
            <person name="Spatafora J.W."/>
            <person name="Tedersoo L."/>
            <person name="Vaario L.-M."/>
            <person name="Yamada A."/>
            <person name="Yan M."/>
            <person name="Wang P."/>
            <person name="Xu J."/>
            <person name="Bruns T."/>
            <person name="Baldrian P."/>
            <person name="Vilgalys R."/>
            <person name="Henrissat B."/>
            <person name="Grigoriev I.V."/>
            <person name="Hibbett D."/>
            <person name="Nagy L.G."/>
            <person name="Martin F.M."/>
        </authorList>
    </citation>
    <scope>NUCLEOTIDE SEQUENCE</scope>
    <source>
        <strain evidence="1">UH-Tt-Lm1</strain>
    </source>
</reference>
<dbReference type="OrthoDB" id="3232986at2759"/>
<keyword evidence="2" id="KW-1185">Reference proteome</keyword>
<dbReference type="Proteomes" id="UP000736335">
    <property type="component" value="Unassembled WGS sequence"/>
</dbReference>
<gene>
    <name evidence="1" type="ORF">BJ322DRAFT_981624</name>
</gene>
<name>A0A9P6L7Y9_9AGAM</name>
<comment type="caution">
    <text evidence="1">The sequence shown here is derived from an EMBL/GenBank/DDBJ whole genome shotgun (WGS) entry which is preliminary data.</text>
</comment>
<feature type="non-terminal residue" evidence="1">
    <location>
        <position position="1"/>
    </location>
</feature>
<dbReference type="AlphaFoldDB" id="A0A9P6L7Y9"/>
<protein>
    <submittedName>
        <fullName evidence="1">Uncharacterized protein</fullName>
    </submittedName>
</protein>
<dbReference type="EMBL" id="WIUZ02000006">
    <property type="protein sequence ID" value="KAF9786516.1"/>
    <property type="molecule type" value="Genomic_DNA"/>
</dbReference>
<evidence type="ECO:0000313" key="2">
    <source>
        <dbReference type="Proteomes" id="UP000736335"/>
    </source>
</evidence>
<organism evidence="1 2">
    <name type="scientific">Thelephora terrestris</name>
    <dbReference type="NCBI Taxonomy" id="56493"/>
    <lineage>
        <taxon>Eukaryota</taxon>
        <taxon>Fungi</taxon>
        <taxon>Dikarya</taxon>
        <taxon>Basidiomycota</taxon>
        <taxon>Agaricomycotina</taxon>
        <taxon>Agaricomycetes</taxon>
        <taxon>Thelephorales</taxon>
        <taxon>Thelephoraceae</taxon>
        <taxon>Thelephora</taxon>
    </lineage>
</organism>
<reference evidence="1" key="1">
    <citation type="journal article" date="2020" name="Nat. Commun.">
        <title>Large-scale genome sequencing of mycorrhizal fungi provides insights into the early evolution of symbiotic traits.</title>
        <authorList>
            <person name="Miyauchi S."/>
            <person name="Kiss E."/>
            <person name="Kuo A."/>
            <person name="Drula E."/>
            <person name="Kohler A."/>
            <person name="Sanchez-Garcia M."/>
            <person name="Morin E."/>
            <person name="Andreopoulos B."/>
            <person name="Barry K.W."/>
            <person name="Bonito G."/>
            <person name="Buee M."/>
            <person name="Carver A."/>
            <person name="Chen C."/>
            <person name="Cichocki N."/>
            <person name="Clum A."/>
            <person name="Culley D."/>
            <person name="Crous P.W."/>
            <person name="Fauchery L."/>
            <person name="Girlanda M."/>
            <person name="Hayes R.D."/>
            <person name="Keri Z."/>
            <person name="LaButti K."/>
            <person name="Lipzen A."/>
            <person name="Lombard V."/>
            <person name="Magnuson J."/>
            <person name="Maillard F."/>
            <person name="Murat C."/>
            <person name="Nolan M."/>
            <person name="Ohm R.A."/>
            <person name="Pangilinan J."/>
            <person name="Pereira M.F."/>
            <person name="Perotto S."/>
            <person name="Peter M."/>
            <person name="Pfister S."/>
            <person name="Riley R."/>
            <person name="Sitrit Y."/>
            <person name="Stielow J.B."/>
            <person name="Szollosi G."/>
            <person name="Zifcakova L."/>
            <person name="Stursova M."/>
            <person name="Spatafora J.W."/>
            <person name="Tedersoo L."/>
            <person name="Vaario L.M."/>
            <person name="Yamada A."/>
            <person name="Yan M."/>
            <person name="Wang P."/>
            <person name="Xu J."/>
            <person name="Bruns T."/>
            <person name="Baldrian P."/>
            <person name="Vilgalys R."/>
            <person name="Dunand C."/>
            <person name="Henrissat B."/>
            <person name="Grigoriev I.V."/>
            <person name="Hibbett D."/>
            <person name="Nagy L.G."/>
            <person name="Martin F.M."/>
        </authorList>
    </citation>
    <scope>NUCLEOTIDE SEQUENCE</scope>
    <source>
        <strain evidence="1">UH-Tt-Lm1</strain>
    </source>
</reference>